<reference evidence="16 17" key="1">
    <citation type="submission" date="2018-10" db="EMBL/GenBank/DDBJ databases">
        <title>Proposal of Lysobacter pythonis sp. nov. isolated from royal pythons (Python regius).</title>
        <authorList>
            <person name="Hans-Juergen B."/>
            <person name="Huptas C."/>
            <person name="Sandra B."/>
            <person name="Igor L."/>
            <person name="Joachim S."/>
            <person name="Siegfried S."/>
            <person name="Mareike W."/>
            <person name="Peter K."/>
        </authorList>
    </citation>
    <scope>NUCLEOTIDE SEQUENCE [LARGE SCALE GENOMIC DNA]</scope>
    <source>
        <strain evidence="16 17">4284/11</strain>
    </source>
</reference>
<evidence type="ECO:0000256" key="5">
    <source>
        <dbReference type="ARBA" id="ARBA00022692"/>
    </source>
</evidence>
<feature type="domain" description="TonB-dependent receptor-like beta-barrel" evidence="14">
    <location>
        <begin position="311"/>
        <end position="744"/>
    </location>
</feature>
<dbReference type="EMBL" id="RFLY01000004">
    <property type="protein sequence ID" value="RMH93735.1"/>
    <property type="molecule type" value="Genomic_DNA"/>
</dbReference>
<evidence type="ECO:0000256" key="9">
    <source>
        <dbReference type="ARBA" id="ARBA00023170"/>
    </source>
</evidence>
<dbReference type="GO" id="GO:0009279">
    <property type="term" value="C:cell outer membrane"/>
    <property type="evidence" value="ECO:0007669"/>
    <property type="project" value="UniProtKB-SubCell"/>
</dbReference>
<dbReference type="Pfam" id="PF07715">
    <property type="entry name" value="Plug"/>
    <property type="match status" value="1"/>
</dbReference>
<feature type="region of interest" description="Disordered" evidence="13">
    <location>
        <begin position="462"/>
        <end position="483"/>
    </location>
</feature>
<keyword evidence="3 11" id="KW-0813">Transport</keyword>
<protein>
    <submittedName>
        <fullName evidence="16">TonB-dependent hemoglobin/transferrin/lactoferrin family receptor</fullName>
    </submittedName>
</protein>
<evidence type="ECO:0000256" key="7">
    <source>
        <dbReference type="ARBA" id="ARBA00023077"/>
    </source>
</evidence>
<keyword evidence="6" id="KW-0732">Signal</keyword>
<evidence type="ECO:0000256" key="10">
    <source>
        <dbReference type="ARBA" id="ARBA00023237"/>
    </source>
</evidence>
<name>A0A3M2I011_9GAMM</name>
<proteinExistence type="inferred from homology"/>
<evidence type="ECO:0000259" key="15">
    <source>
        <dbReference type="Pfam" id="PF07715"/>
    </source>
</evidence>
<evidence type="ECO:0000256" key="11">
    <source>
        <dbReference type="PROSITE-ProRule" id="PRU01360"/>
    </source>
</evidence>
<comment type="subcellular location">
    <subcellularLocation>
        <location evidence="1 11">Cell outer membrane</location>
        <topology evidence="1 11">Multi-pass membrane protein</topology>
    </subcellularLocation>
</comment>
<evidence type="ECO:0000256" key="4">
    <source>
        <dbReference type="ARBA" id="ARBA00022452"/>
    </source>
</evidence>
<evidence type="ECO:0000256" key="3">
    <source>
        <dbReference type="ARBA" id="ARBA00022448"/>
    </source>
</evidence>
<comment type="caution">
    <text evidence="16">The sequence shown here is derived from an EMBL/GenBank/DDBJ whole genome shotgun (WGS) entry which is preliminary data.</text>
</comment>
<dbReference type="NCBIfam" id="TIGR01786">
    <property type="entry name" value="TonB-hemlactrns"/>
    <property type="match status" value="1"/>
</dbReference>
<dbReference type="SUPFAM" id="SSF56935">
    <property type="entry name" value="Porins"/>
    <property type="match status" value="1"/>
</dbReference>
<dbReference type="AlphaFoldDB" id="A0A3M2I011"/>
<keyword evidence="9 16" id="KW-0675">Receptor</keyword>
<keyword evidence="7 12" id="KW-0798">TonB box</keyword>
<keyword evidence="5 11" id="KW-0812">Transmembrane</keyword>
<dbReference type="InterPro" id="IPR000531">
    <property type="entry name" value="Beta-barrel_TonB"/>
</dbReference>
<keyword evidence="10 11" id="KW-0998">Cell outer membrane</keyword>
<sequence length="792" mass="88700">MNGGQLILIIIFTHSMNISPLASAILVSLALSSLCIAPTALAQSSPPGKPTEAASVLTLDRLRVHGESPAHANVIEKDAEALSEARVADERDLLRHETGVGVVEGGRSGSNGYSIRGVEGDRVSITVDGLSQADSYIPEVYSGYGYLNGNRNTTELENIGSVRIEKGADSFRTGSGALGGSVRFFSKSAEDFVQPGQPFGLLAKTGYSGKNREWRFVLGGGVVSGGFRGALQFTRRHGHELKAYGDGLDVEGAERGLADPVERESHSILAKAGYRFGAAHLLEASFENRALDIATHERSYTDVFGERRLSLDTSPYRRRQLRYAWTPESSWLKEFTAAYGGQWIEQHAITRNHEARDPRRRITQKYDRKFTQTLDQLELRLDSQTIRAGQWRHQWQAAAGASHGYFENINLDTLYGYSGAGSADIKRYRIADPVRTRAAFLALQDRIEWGDATSLGLGARHDRYRHQPEPDGANQNRTTYSPEPRQFSATTGFAHLRHDLGPHFSVGYKAATGFRAPRAQELYFQFQRGQNYIVPNPELRAEHAFNQEIEFNLHGEAGHAALSIHHTRYRNFIEERHSQSRQPNPYYDPAKCRLYPLRDLCDPYLVAERFQNVNIDSATVRGVEFDGGLDLRRTIGLPEGSRALLRFTHTRGRTGIGDGLRAIQPFTAVLGLAYARPDDRWRTQLTLRHVAAKRERDTIRTEFGWRGEVRRAAPYLSRAYSVVDMEAGFRLGAHWRLDLGVDNLLNRKYSTWDSLRSIPSFGSTNMVDRRGYGLERFTAPGRHYSMVLQGRF</sequence>
<dbReference type="Proteomes" id="UP000275012">
    <property type="component" value="Unassembled WGS sequence"/>
</dbReference>
<keyword evidence="17" id="KW-1185">Reference proteome</keyword>
<dbReference type="InterPro" id="IPR012910">
    <property type="entry name" value="Plug_dom"/>
</dbReference>
<dbReference type="PROSITE" id="PS52016">
    <property type="entry name" value="TONB_DEPENDENT_REC_3"/>
    <property type="match status" value="1"/>
</dbReference>
<evidence type="ECO:0000256" key="13">
    <source>
        <dbReference type="SAM" id="MobiDB-lite"/>
    </source>
</evidence>
<evidence type="ECO:0000256" key="12">
    <source>
        <dbReference type="RuleBase" id="RU003357"/>
    </source>
</evidence>
<dbReference type="CDD" id="cd01347">
    <property type="entry name" value="ligand_gated_channel"/>
    <property type="match status" value="1"/>
</dbReference>
<dbReference type="Gene3D" id="2.170.130.10">
    <property type="entry name" value="TonB-dependent receptor, plug domain"/>
    <property type="match status" value="1"/>
</dbReference>
<keyword evidence="4 11" id="KW-1134">Transmembrane beta strand</keyword>
<dbReference type="PANTHER" id="PTHR30069:SF29">
    <property type="entry name" value="HEMOGLOBIN AND HEMOGLOBIN-HAPTOGLOBIN-BINDING PROTEIN 1-RELATED"/>
    <property type="match status" value="1"/>
</dbReference>
<dbReference type="Pfam" id="PF00593">
    <property type="entry name" value="TonB_dep_Rec_b-barrel"/>
    <property type="match status" value="1"/>
</dbReference>
<feature type="domain" description="TonB-dependent receptor plug" evidence="15">
    <location>
        <begin position="77"/>
        <end position="180"/>
    </location>
</feature>
<keyword evidence="8 11" id="KW-0472">Membrane</keyword>
<evidence type="ECO:0000256" key="6">
    <source>
        <dbReference type="ARBA" id="ARBA00022729"/>
    </source>
</evidence>
<gene>
    <name evidence="16" type="ORF">EBB59_03530</name>
</gene>
<dbReference type="InterPro" id="IPR036942">
    <property type="entry name" value="Beta-barrel_TonB_sf"/>
</dbReference>
<organism evidence="16 17">
    <name type="scientific">Solilutibacter pythonis</name>
    <dbReference type="NCBI Taxonomy" id="2483112"/>
    <lineage>
        <taxon>Bacteria</taxon>
        <taxon>Pseudomonadati</taxon>
        <taxon>Pseudomonadota</taxon>
        <taxon>Gammaproteobacteria</taxon>
        <taxon>Lysobacterales</taxon>
        <taxon>Lysobacteraceae</taxon>
        <taxon>Solilutibacter</taxon>
    </lineage>
</organism>
<feature type="compositionally biased region" description="Polar residues" evidence="13">
    <location>
        <begin position="473"/>
        <end position="483"/>
    </location>
</feature>
<comment type="similarity">
    <text evidence="2">Belongs to the TonB-dependent receptor family. Hemoglobin/haptoglobin binding protein subfamily.</text>
</comment>
<evidence type="ECO:0000313" key="17">
    <source>
        <dbReference type="Proteomes" id="UP000275012"/>
    </source>
</evidence>
<dbReference type="GO" id="GO:0044718">
    <property type="term" value="P:siderophore transmembrane transport"/>
    <property type="evidence" value="ECO:0007669"/>
    <property type="project" value="TreeGrafter"/>
</dbReference>
<dbReference type="GO" id="GO:0015344">
    <property type="term" value="F:siderophore uptake transmembrane transporter activity"/>
    <property type="evidence" value="ECO:0007669"/>
    <property type="project" value="TreeGrafter"/>
</dbReference>
<evidence type="ECO:0000256" key="8">
    <source>
        <dbReference type="ARBA" id="ARBA00023136"/>
    </source>
</evidence>
<dbReference type="InterPro" id="IPR037066">
    <property type="entry name" value="Plug_dom_sf"/>
</dbReference>
<evidence type="ECO:0000256" key="1">
    <source>
        <dbReference type="ARBA" id="ARBA00004571"/>
    </source>
</evidence>
<dbReference type="PANTHER" id="PTHR30069">
    <property type="entry name" value="TONB-DEPENDENT OUTER MEMBRANE RECEPTOR"/>
    <property type="match status" value="1"/>
</dbReference>
<dbReference type="InterPro" id="IPR010949">
    <property type="entry name" value="TonB_Hb/transfer/lactofer_rcpt"/>
</dbReference>
<evidence type="ECO:0000313" key="16">
    <source>
        <dbReference type="EMBL" id="RMH93735.1"/>
    </source>
</evidence>
<evidence type="ECO:0000259" key="14">
    <source>
        <dbReference type="Pfam" id="PF00593"/>
    </source>
</evidence>
<evidence type="ECO:0000256" key="2">
    <source>
        <dbReference type="ARBA" id="ARBA00008143"/>
    </source>
</evidence>
<accession>A0A3M2I011</accession>
<dbReference type="Gene3D" id="2.40.170.20">
    <property type="entry name" value="TonB-dependent receptor, beta-barrel domain"/>
    <property type="match status" value="1"/>
</dbReference>
<dbReference type="InterPro" id="IPR039426">
    <property type="entry name" value="TonB-dep_rcpt-like"/>
</dbReference>